<dbReference type="InterPro" id="IPR011545">
    <property type="entry name" value="DEAD/DEAH_box_helicase_dom"/>
</dbReference>
<reference evidence="14" key="1">
    <citation type="submission" date="2011-04" db="EMBL/GenBank/DDBJ databases">
        <title>Trichomonas vaginalis, Pentatrichomonas hominis and Tritrichomonas foetus meiosis-specific genes are less variable than housekeeping or mismatch repair genes.</title>
        <authorList>
            <person name="Malik S.-B."/>
            <person name="Conrad M.D."/>
            <person name="Sullivan S.A."/>
            <person name="Jelcic M.J."/>
            <person name="Carlton J.M."/>
        </authorList>
    </citation>
    <scope>NUCLEOTIDE SEQUENCE</scope>
    <source>
        <strain evidence="15">B7RC2</strain>
        <strain evidence="14">T1</strain>
    </source>
</reference>
<dbReference type="FunFam" id="1.10.10.10:FF:001143">
    <property type="entry name" value="DEAD/DEAH box helicase family protein"/>
    <property type="match status" value="1"/>
</dbReference>
<dbReference type="SUPFAM" id="SSF158702">
    <property type="entry name" value="Sec63 N-terminal domain-like"/>
    <property type="match status" value="1"/>
</dbReference>
<dbReference type="InterPro" id="IPR004179">
    <property type="entry name" value="Sec63-dom"/>
</dbReference>
<dbReference type="SUPFAM" id="SSF52540">
    <property type="entry name" value="P-loop containing nucleoside triphosphate hydrolases"/>
    <property type="match status" value="1"/>
</dbReference>
<name>A0A0E3D7P1_TRIVA</name>
<dbReference type="CDD" id="cd18795">
    <property type="entry name" value="SF2_C_Ski2"/>
    <property type="match status" value="1"/>
</dbReference>
<dbReference type="InterPro" id="IPR052247">
    <property type="entry name" value="Meiotic_Crossover_Helicase"/>
</dbReference>
<dbReference type="PROSITE" id="PS51192">
    <property type="entry name" value="HELICASE_ATP_BIND_1"/>
    <property type="match status" value="1"/>
</dbReference>
<accession>A0A0E3D7P1</accession>
<dbReference type="Pfam" id="PF00270">
    <property type="entry name" value="DEAD"/>
    <property type="match status" value="1"/>
</dbReference>
<dbReference type="PANTHER" id="PTHR47835">
    <property type="entry name" value="HFM1, ATP DEPENDENT DNA HELICASE HOMOLOG"/>
    <property type="match status" value="1"/>
</dbReference>
<dbReference type="SUPFAM" id="SSF46785">
    <property type="entry name" value="Winged helix' DNA-binding domain"/>
    <property type="match status" value="1"/>
</dbReference>
<dbReference type="InterPro" id="IPR036390">
    <property type="entry name" value="WH_DNA-bd_sf"/>
</dbReference>
<evidence type="ECO:0000256" key="1">
    <source>
        <dbReference type="ARBA" id="ARBA00010140"/>
    </source>
</evidence>
<evidence type="ECO:0000256" key="5">
    <source>
        <dbReference type="ARBA" id="ARBA00022840"/>
    </source>
</evidence>
<evidence type="ECO:0000256" key="2">
    <source>
        <dbReference type="ARBA" id="ARBA00022741"/>
    </source>
</evidence>
<proteinExistence type="inferred from homology"/>
<dbReference type="InterPro" id="IPR057842">
    <property type="entry name" value="WH_MER3"/>
</dbReference>
<dbReference type="GO" id="GO:0051321">
    <property type="term" value="P:meiotic cell cycle"/>
    <property type="evidence" value="ECO:0007669"/>
    <property type="project" value="UniProtKB-KW"/>
</dbReference>
<dbReference type="Gene3D" id="1.10.3380.10">
    <property type="entry name" value="Sec63 N-terminal domain-like domain"/>
    <property type="match status" value="1"/>
</dbReference>
<evidence type="ECO:0000256" key="11">
    <source>
        <dbReference type="SAM" id="MobiDB-lite"/>
    </source>
</evidence>
<dbReference type="InterPro" id="IPR027417">
    <property type="entry name" value="P-loop_NTPase"/>
</dbReference>
<keyword evidence="6" id="KW-0413">Isomerase</keyword>
<dbReference type="GO" id="GO:0016787">
    <property type="term" value="F:hydrolase activity"/>
    <property type="evidence" value="ECO:0007669"/>
    <property type="project" value="UniProtKB-KW"/>
</dbReference>
<dbReference type="GO" id="GO:0043138">
    <property type="term" value="F:3'-5' DNA helicase activity"/>
    <property type="evidence" value="ECO:0007669"/>
    <property type="project" value="UniProtKB-EC"/>
</dbReference>
<evidence type="ECO:0000259" key="12">
    <source>
        <dbReference type="PROSITE" id="PS51192"/>
    </source>
</evidence>
<dbReference type="PROSITE" id="PS51194">
    <property type="entry name" value="HELICASE_CTER"/>
    <property type="match status" value="1"/>
</dbReference>
<protein>
    <recommendedName>
        <fullName evidence="9">DNA 3'-5' helicase</fullName>
        <ecNumber evidence="9">5.6.2.4</ecNumber>
    </recommendedName>
</protein>
<keyword evidence="7" id="KW-0469">Meiosis</keyword>
<evidence type="ECO:0000256" key="7">
    <source>
        <dbReference type="ARBA" id="ARBA00023254"/>
    </source>
</evidence>
<dbReference type="AlphaFoldDB" id="A0A0E3D7P1"/>
<comment type="similarity">
    <text evidence="1">Belongs to the helicase family. SKI2 subfamily.</text>
</comment>
<evidence type="ECO:0000259" key="13">
    <source>
        <dbReference type="PROSITE" id="PS51194"/>
    </source>
</evidence>
<dbReference type="GO" id="GO:0005524">
    <property type="term" value="F:ATP binding"/>
    <property type="evidence" value="ECO:0007669"/>
    <property type="project" value="UniProtKB-KW"/>
</dbReference>
<dbReference type="EMBL" id="JF773726">
    <property type="protein sequence ID" value="AEW27274.1"/>
    <property type="molecule type" value="Genomic_DNA"/>
</dbReference>
<evidence type="ECO:0000256" key="3">
    <source>
        <dbReference type="ARBA" id="ARBA00022801"/>
    </source>
</evidence>
<sequence length="898" mass="101689">MDRPKDITIRRVDELPEMYRGVFPFETFNAIQSSVFDQVMKSDKNIMLSAPTGCGKTVVAELAMISAVMKYNYPTLMLYVSPLRALCQEKVRDWTERLNKCGIAVQEYTGDSNNQMPTNLQTHLLLCTTPEKIDLATRNWKQRSDIFMHVSVVIIDEVHTIGDSRGAVLEAMITRLLLISDNSQSLGGIPIRVVALSATVPNYQDIAKWIKAEDPEKTRFDDSFRSTPITSHVFGYRSCVNDWMFESSLTSKISAIIRQYSQGKPTLIFCCTRKSCEKTANQLLIDIPNLHGTKANVHDKTLADLLSRGIGFHTAGLSSDDREIVEDLFIRGEITILCATSTLAQGINLPAALVIIKGTKHYSDGYLNDYDHAQLLQMMGRAGRPQFHDKGICVIMTETKCIKEFESIVNNSRPVESCLLSALTEHINAEIALETIKNIDDAIKWIKTTFLYTRLPQNPLYYKVKNLLGVEDFLMKHCNEAIGNLEKWGFINVEDGCYFIQPTGALCSKYGLQVGTMRLYSESFPILNLETALNVLCKAEEFNDIVVRQEDRQKMRLMAADSSLRFPSVSIDDPSFFTSQNKCFLMIQIALSKGKIEDWSLAQEYNKIKRTADRMLMALYLLAVEKKELKSSFFSLLLMKCIFAGMWETEKQRLTQQVKGIGEVNAKKLFSAGLTDFDKLRDSHVRFIERATNHRPGWGTTIAESISRLPFYSIEVLSSPEKIQVIVTNQSSKDPTFGHHGVEILVGMDNYLLTRKHYRVTAHQTMSMFCNIGILNPNDIEVYVVDREIVGVDLIQKGLIKKQQPTITDILQKTSIVPPTSQTRVVDIPDQSEIVVWQMKANKAIETISTTEDEARNEGMMSVQESKNEEMNEPSPPVQTSFISSDDEHWERFQFDDL</sequence>
<dbReference type="InterPro" id="IPR014001">
    <property type="entry name" value="Helicase_ATP-bd"/>
</dbReference>
<keyword evidence="4" id="KW-0347">Helicase</keyword>
<comment type="catalytic activity">
    <reaction evidence="8">
        <text>Couples ATP hydrolysis with the unwinding of duplex DNA by translocating in the 3'-5' direction.</text>
        <dbReference type="EC" id="5.6.2.4"/>
    </reaction>
</comment>
<evidence type="ECO:0000256" key="8">
    <source>
        <dbReference type="ARBA" id="ARBA00034617"/>
    </source>
</evidence>
<dbReference type="SMART" id="SM00487">
    <property type="entry name" value="DEXDc"/>
    <property type="match status" value="1"/>
</dbReference>
<evidence type="ECO:0000256" key="4">
    <source>
        <dbReference type="ARBA" id="ARBA00022806"/>
    </source>
</evidence>
<dbReference type="EMBL" id="JF773724">
    <property type="protein sequence ID" value="AEW27272.1"/>
    <property type="molecule type" value="Genomic_DNA"/>
</dbReference>
<dbReference type="Pfam" id="PF02889">
    <property type="entry name" value="Sec63"/>
    <property type="match status" value="1"/>
</dbReference>
<dbReference type="InterPro" id="IPR001650">
    <property type="entry name" value="Helicase_C-like"/>
</dbReference>
<evidence type="ECO:0000313" key="14">
    <source>
        <dbReference type="EMBL" id="AEW27272.1"/>
    </source>
</evidence>
<dbReference type="Gene3D" id="1.10.10.10">
    <property type="entry name" value="Winged helix-like DNA-binding domain superfamily/Winged helix DNA-binding domain"/>
    <property type="match status" value="1"/>
</dbReference>
<keyword evidence="5" id="KW-0067">ATP-binding</keyword>
<evidence type="ECO:0000256" key="6">
    <source>
        <dbReference type="ARBA" id="ARBA00023235"/>
    </source>
</evidence>
<organism evidence="14">
    <name type="scientific">Trichomonas vaginalis</name>
    <dbReference type="NCBI Taxonomy" id="5722"/>
    <lineage>
        <taxon>Eukaryota</taxon>
        <taxon>Metamonada</taxon>
        <taxon>Parabasalia</taxon>
        <taxon>Trichomonadida</taxon>
        <taxon>Trichomonadidae</taxon>
        <taxon>Trichomonas</taxon>
    </lineage>
</organism>
<keyword evidence="2" id="KW-0547">Nucleotide-binding</keyword>
<comment type="catalytic activity">
    <reaction evidence="10">
        <text>ATP + H2O = ADP + phosphate + H(+)</text>
        <dbReference type="Rhea" id="RHEA:13065"/>
        <dbReference type="ChEBI" id="CHEBI:15377"/>
        <dbReference type="ChEBI" id="CHEBI:15378"/>
        <dbReference type="ChEBI" id="CHEBI:30616"/>
        <dbReference type="ChEBI" id="CHEBI:43474"/>
        <dbReference type="ChEBI" id="CHEBI:456216"/>
        <dbReference type="EC" id="5.6.2.4"/>
    </reaction>
</comment>
<evidence type="ECO:0000256" key="10">
    <source>
        <dbReference type="ARBA" id="ARBA00048988"/>
    </source>
</evidence>
<dbReference type="VEuPathDB" id="TrichDB:TVAGG3_0936520"/>
<dbReference type="Pfam" id="PF00271">
    <property type="entry name" value="Helicase_C"/>
    <property type="match status" value="1"/>
</dbReference>
<dbReference type="PANTHER" id="PTHR47835:SF3">
    <property type="entry name" value="HELICASE FOR MEIOSIS 1"/>
    <property type="match status" value="1"/>
</dbReference>
<evidence type="ECO:0000256" key="9">
    <source>
        <dbReference type="ARBA" id="ARBA00034808"/>
    </source>
</evidence>
<dbReference type="SMART" id="SM00973">
    <property type="entry name" value="Sec63"/>
    <property type="match status" value="1"/>
</dbReference>
<dbReference type="Pfam" id="PF23445">
    <property type="entry name" value="WHD_SNRNP200"/>
    <property type="match status" value="1"/>
</dbReference>
<feature type="domain" description="Helicase C-terminal" evidence="13">
    <location>
        <begin position="252"/>
        <end position="427"/>
    </location>
</feature>
<keyword evidence="3" id="KW-0378">Hydrolase</keyword>
<dbReference type="GO" id="GO:0003676">
    <property type="term" value="F:nucleic acid binding"/>
    <property type="evidence" value="ECO:0007669"/>
    <property type="project" value="InterPro"/>
</dbReference>
<dbReference type="InterPro" id="IPR036388">
    <property type="entry name" value="WH-like_DNA-bd_sf"/>
</dbReference>
<dbReference type="VEuPathDB" id="TrichDB:TVAG_292060"/>
<dbReference type="Gene3D" id="3.40.50.300">
    <property type="entry name" value="P-loop containing nucleotide triphosphate hydrolases"/>
    <property type="match status" value="2"/>
</dbReference>
<dbReference type="EC" id="5.6.2.4" evidence="9"/>
<feature type="domain" description="Helicase ATP-binding" evidence="12">
    <location>
        <begin position="37"/>
        <end position="218"/>
    </location>
</feature>
<feature type="region of interest" description="Disordered" evidence="11">
    <location>
        <begin position="851"/>
        <end position="888"/>
    </location>
</feature>
<evidence type="ECO:0000313" key="15">
    <source>
        <dbReference type="EMBL" id="AEW27274.1"/>
    </source>
</evidence>
<dbReference type="SMART" id="SM00490">
    <property type="entry name" value="HELICc"/>
    <property type="match status" value="1"/>
</dbReference>